<dbReference type="Pfam" id="PF00097">
    <property type="entry name" value="zf-C3HC4"/>
    <property type="match status" value="1"/>
</dbReference>
<evidence type="ECO:0000259" key="11">
    <source>
        <dbReference type="PROSITE" id="PS51194"/>
    </source>
</evidence>
<evidence type="ECO:0000256" key="5">
    <source>
        <dbReference type="ARBA" id="ARBA00022833"/>
    </source>
</evidence>
<dbReference type="CDD" id="cd18070">
    <property type="entry name" value="DEXQc_SHPRH"/>
    <property type="match status" value="1"/>
</dbReference>
<dbReference type="PANTHER" id="PTHR45865">
    <property type="entry name" value="E3 UBIQUITIN-PROTEIN LIGASE SHPRH FAMILY MEMBER"/>
    <property type="match status" value="1"/>
</dbReference>
<dbReference type="InterPro" id="IPR013083">
    <property type="entry name" value="Znf_RING/FYVE/PHD"/>
</dbReference>
<keyword evidence="12" id="KW-0347">Helicase</keyword>
<dbReference type="GO" id="GO:0000209">
    <property type="term" value="P:protein polyubiquitination"/>
    <property type="evidence" value="ECO:0007669"/>
    <property type="project" value="TreeGrafter"/>
</dbReference>
<dbReference type="Gene3D" id="3.30.40.10">
    <property type="entry name" value="Zinc/RING finger domain, C3HC4 (zinc finger)"/>
    <property type="match status" value="1"/>
</dbReference>
<dbReference type="PROSITE" id="PS50089">
    <property type="entry name" value="ZF_RING_2"/>
    <property type="match status" value="1"/>
</dbReference>
<reference evidence="13" key="1">
    <citation type="submission" date="2017-02" db="EMBL/GenBank/DDBJ databases">
        <authorList>
            <person name="Tafer H."/>
            <person name="Lopandic K."/>
        </authorList>
    </citation>
    <scope>NUCLEOTIDE SEQUENCE [LARGE SCALE GENOMIC DNA]</scope>
    <source>
        <strain evidence="13">CBS 366.77</strain>
    </source>
</reference>
<dbReference type="EMBL" id="MVGC01000019">
    <property type="protein sequence ID" value="RJE26583.1"/>
    <property type="molecule type" value="Genomic_DNA"/>
</dbReference>
<dbReference type="GO" id="GO:0005524">
    <property type="term" value="F:ATP binding"/>
    <property type="evidence" value="ECO:0007669"/>
    <property type="project" value="InterPro"/>
</dbReference>
<keyword evidence="13" id="KW-1185">Reference proteome</keyword>
<dbReference type="CDD" id="cd18793">
    <property type="entry name" value="SF2_C_SNF"/>
    <property type="match status" value="1"/>
</dbReference>
<evidence type="ECO:0000313" key="12">
    <source>
        <dbReference type="EMBL" id="RJE26583.1"/>
    </source>
</evidence>
<evidence type="ECO:0000256" key="6">
    <source>
        <dbReference type="ARBA" id="ARBA00022840"/>
    </source>
</evidence>
<feature type="region of interest" description="Disordered" evidence="8">
    <location>
        <begin position="705"/>
        <end position="734"/>
    </location>
</feature>
<dbReference type="SMART" id="SM00184">
    <property type="entry name" value="RING"/>
    <property type="match status" value="1"/>
</dbReference>
<sequence>MPSSLSNFLERRNLDDSRPNKRRKITGPQSLEQVNGLAESGIPLGYIPVARFVLDLNFAVPGSTGELQSSDTNLPYSLPVLLRRAGSFRWEPDGTFNLELATTTTKEVIFTDSFSHPDLIRFGEHLHLASLLVCADHYHEKAPTVCYKSTIRFSPDRNSLALETVILWEDTLDIPNFNRRQDPAVRVFDKYLLQDQQDDSSVQRRWLPRDFYNNVHVPRDTQSASADIKCDLIDCQLYPFQRRAVRWLLEREGVNLQPDGRIVPIAKPQNGSLPTSFQQFTDADGRVCFCSRLFMIVAYDLTGWYDASKRLRGGILAEEMGLGKTVEMISLICLNRRSLNVNRPTAAIDSGNLISSDATLIITPPAILEQWKQEIAMHSPGLRVFHYKGLQLHQELSGEGLMEMISEHDVVLTTYNVLSREVYHSVDAPKRNLRYEKRFEPRKSPLVRISWWRVCLDEAQMIENGVSNAAKVARLIPRQIAWAVSGTPIRKDISDLHGLLLFLDYKPFCERSVIWNRLCHAFQPVLGDIVNTIAIRHSKDLVRGELDLPPQKRVVITVPFTAIEEQHYGQLYEQMCEECGLDMSGAPLNNDWDPDDPSIIDTMRTWLTRLRQTCLHPEVAGRNRRILGTGSGPLRSVAEVLEVMIDQNDTLIRAEERVLLQSQLRRGQLLENATRRWEALELWLNSLERASQIVRECRAQLDAERSNNDISAESSNQDRMSVDATSDTEEADKNSRLGTYRQRLRAALEIQHICYFFIGNVYYQIKTDPKLTVLGSEEFKSFDRREEEAYEAAKLVRKEMLAEISRKVNRHMRLIKDKSQRKFVQIPEMKIRLQSRGIESRRLFDKLEDFCDAMNTHAIRYNEWRAIMAKLLSLPLIDQEEDAELKGNEYEESTKHQDEMYVYMEALRTMLADRHGALTGQMNVLIAHEVKSGVIQARKGEGPSPSLYLSVMNTRSDIMPDLELGSLRGIISELRSLATSLDWQANGGSSRARSELELVNSVLSNASQMAAEQTKSTSGLEREVEMFRDTMNSRLEYYRQLQQISDTVAPYDEESVGKPLNEEVFLMKRKQEESIDGKISAHKAKRRYLIHLRNESGSDDSSKICIICQSSFEIGVLTVCGHKYCKDCLRMWWNLHRTCPTCKSRLKANDFHQITYKPQEFVAQEEKASTKIEPGHASENLIYTDISSGLLREIKDIDLAGSFGTKIDTLARHILWLRENDPGAKAVVFSQYKNFLGVLGTAFSLNKIGHSSVDNKDGIEHFKNDPAVECFLLHARAHSSGLNLVNATHVFLCEPLIHTAIELQAIARVHRIGQHSPTTVWMYLVSDTVEESIYNLSVSRRLAHIYEKEKEVEGNGGTLPGKLTEVAIDSANSMEVQDAALSKLMAGNASGGELVKKDDLWQCLFGNPSRKTNGGHPNRADSEVGRFLRGEAADQRRD</sequence>
<organism evidence="12 13">
    <name type="scientific">Aspergillus sclerotialis</name>
    <dbReference type="NCBI Taxonomy" id="2070753"/>
    <lineage>
        <taxon>Eukaryota</taxon>
        <taxon>Fungi</taxon>
        <taxon>Dikarya</taxon>
        <taxon>Ascomycota</taxon>
        <taxon>Pezizomycotina</taxon>
        <taxon>Eurotiomycetes</taxon>
        <taxon>Eurotiomycetidae</taxon>
        <taxon>Eurotiales</taxon>
        <taxon>Aspergillaceae</taxon>
        <taxon>Aspergillus</taxon>
        <taxon>Aspergillus subgen. Polypaecilum</taxon>
    </lineage>
</organism>
<evidence type="ECO:0000256" key="4">
    <source>
        <dbReference type="ARBA" id="ARBA00022801"/>
    </source>
</evidence>
<feature type="compositionally biased region" description="Basic and acidic residues" evidence="8">
    <location>
        <begin position="1418"/>
        <end position="1438"/>
    </location>
</feature>
<evidence type="ECO:0000313" key="13">
    <source>
        <dbReference type="Proteomes" id="UP000266188"/>
    </source>
</evidence>
<evidence type="ECO:0000259" key="9">
    <source>
        <dbReference type="PROSITE" id="PS50089"/>
    </source>
</evidence>
<evidence type="ECO:0000256" key="3">
    <source>
        <dbReference type="ARBA" id="ARBA00022771"/>
    </source>
</evidence>
<feature type="compositionally biased region" description="Polar residues" evidence="8">
    <location>
        <begin position="708"/>
        <end position="725"/>
    </location>
</feature>
<dbReference type="InterPro" id="IPR000330">
    <property type="entry name" value="SNF2_N"/>
</dbReference>
<feature type="domain" description="Helicase C-terminal" evidence="11">
    <location>
        <begin position="1209"/>
        <end position="1367"/>
    </location>
</feature>
<keyword evidence="1" id="KW-0479">Metal-binding</keyword>
<protein>
    <submittedName>
        <fullName evidence="12">SNF2 family helicase ATPase</fullName>
    </submittedName>
</protein>
<dbReference type="GO" id="GO:0008270">
    <property type="term" value="F:zinc ion binding"/>
    <property type="evidence" value="ECO:0007669"/>
    <property type="project" value="UniProtKB-KW"/>
</dbReference>
<dbReference type="FunFam" id="3.40.50.10810:FF:000059">
    <property type="entry name" value="SNF2 family helicase/ATPase, putative"/>
    <property type="match status" value="1"/>
</dbReference>
<dbReference type="InterPro" id="IPR038718">
    <property type="entry name" value="SNF2-like_sf"/>
</dbReference>
<dbReference type="Pfam" id="PF26021">
    <property type="entry name" value="Ferritin_C144_05"/>
    <property type="match status" value="1"/>
</dbReference>
<dbReference type="InterPro" id="IPR018957">
    <property type="entry name" value="Znf_C3HC4_RING-type"/>
</dbReference>
<dbReference type="PROSITE" id="PS51192">
    <property type="entry name" value="HELICASE_ATP_BIND_1"/>
    <property type="match status" value="1"/>
</dbReference>
<dbReference type="InterPro" id="IPR049730">
    <property type="entry name" value="SNF2/RAD54-like_C"/>
</dbReference>
<dbReference type="SUPFAM" id="SSF57850">
    <property type="entry name" value="RING/U-box"/>
    <property type="match status" value="1"/>
</dbReference>
<dbReference type="InterPro" id="IPR001650">
    <property type="entry name" value="Helicase_C-like"/>
</dbReference>
<dbReference type="Gene3D" id="3.40.50.300">
    <property type="entry name" value="P-loop containing nucleotide triphosphate hydrolases"/>
    <property type="match status" value="1"/>
</dbReference>
<dbReference type="GO" id="GO:0006974">
    <property type="term" value="P:DNA damage response"/>
    <property type="evidence" value="ECO:0007669"/>
    <property type="project" value="TreeGrafter"/>
</dbReference>
<dbReference type="GO" id="GO:0016787">
    <property type="term" value="F:hydrolase activity"/>
    <property type="evidence" value="ECO:0007669"/>
    <property type="project" value="UniProtKB-KW"/>
</dbReference>
<dbReference type="InterPro" id="IPR014001">
    <property type="entry name" value="Helicase_ATP-bd"/>
</dbReference>
<evidence type="ECO:0000256" key="8">
    <source>
        <dbReference type="SAM" id="MobiDB-lite"/>
    </source>
</evidence>
<dbReference type="InterPro" id="IPR027417">
    <property type="entry name" value="P-loop_NTPase"/>
</dbReference>
<dbReference type="GO" id="GO:0005634">
    <property type="term" value="C:nucleus"/>
    <property type="evidence" value="ECO:0007669"/>
    <property type="project" value="TreeGrafter"/>
</dbReference>
<evidence type="ECO:0000256" key="2">
    <source>
        <dbReference type="ARBA" id="ARBA00022741"/>
    </source>
</evidence>
<dbReference type="STRING" id="2070753.A0A3A2ZW70"/>
<comment type="caution">
    <text evidence="12">The sequence shown here is derived from an EMBL/GenBank/DDBJ whole genome shotgun (WGS) entry which is preliminary data.</text>
</comment>
<dbReference type="Gene3D" id="3.40.50.10810">
    <property type="entry name" value="Tandem AAA-ATPase domain"/>
    <property type="match status" value="1"/>
</dbReference>
<dbReference type="FunFam" id="3.40.50.300:FF:001870">
    <property type="entry name" value="SNF2 family helicase/ATPase, putative"/>
    <property type="match status" value="1"/>
</dbReference>
<keyword evidence="4" id="KW-0378">Hydrolase</keyword>
<dbReference type="Proteomes" id="UP000266188">
    <property type="component" value="Unassembled WGS sequence"/>
</dbReference>
<keyword evidence="2" id="KW-0547">Nucleotide-binding</keyword>
<dbReference type="PANTHER" id="PTHR45865:SF1">
    <property type="entry name" value="E3 UBIQUITIN-PROTEIN LIGASE SHPRH"/>
    <property type="match status" value="1"/>
</dbReference>
<feature type="compositionally biased region" description="Basic and acidic residues" evidence="8">
    <location>
        <begin position="9"/>
        <end position="19"/>
    </location>
</feature>
<dbReference type="InterPro" id="IPR059033">
    <property type="entry name" value="C144_05_dom"/>
</dbReference>
<keyword evidence="3 7" id="KW-0863">Zinc-finger</keyword>
<evidence type="ECO:0000256" key="1">
    <source>
        <dbReference type="ARBA" id="ARBA00022723"/>
    </source>
</evidence>
<gene>
    <name evidence="12" type="ORF">PHISCL_01095</name>
</gene>
<evidence type="ECO:0000256" key="7">
    <source>
        <dbReference type="PROSITE-ProRule" id="PRU00175"/>
    </source>
</evidence>
<feature type="region of interest" description="Disordered" evidence="8">
    <location>
        <begin position="1"/>
        <end position="24"/>
    </location>
</feature>
<proteinExistence type="predicted"/>
<dbReference type="Pfam" id="PF00271">
    <property type="entry name" value="Helicase_C"/>
    <property type="match status" value="1"/>
</dbReference>
<accession>A0A3A2ZW70</accession>
<feature type="region of interest" description="Disordered" evidence="8">
    <location>
        <begin position="1407"/>
        <end position="1438"/>
    </location>
</feature>
<dbReference type="OrthoDB" id="5330228at2759"/>
<feature type="domain" description="RING-type" evidence="9">
    <location>
        <begin position="1105"/>
        <end position="1143"/>
    </location>
</feature>
<evidence type="ECO:0000259" key="10">
    <source>
        <dbReference type="PROSITE" id="PS51192"/>
    </source>
</evidence>
<keyword evidence="5" id="KW-0862">Zinc</keyword>
<dbReference type="GO" id="GO:0004386">
    <property type="term" value="F:helicase activity"/>
    <property type="evidence" value="ECO:0007669"/>
    <property type="project" value="UniProtKB-KW"/>
</dbReference>
<dbReference type="InterPro" id="IPR052583">
    <property type="entry name" value="ATP-helicase/E3_Ub-Ligase"/>
</dbReference>
<dbReference type="Pfam" id="PF00176">
    <property type="entry name" value="SNF2-rel_dom"/>
    <property type="match status" value="1"/>
</dbReference>
<dbReference type="PROSITE" id="PS51194">
    <property type="entry name" value="HELICASE_CTER"/>
    <property type="match status" value="1"/>
</dbReference>
<keyword evidence="6" id="KW-0067">ATP-binding</keyword>
<dbReference type="PROSITE" id="PS00518">
    <property type="entry name" value="ZF_RING_1"/>
    <property type="match status" value="1"/>
</dbReference>
<dbReference type="GO" id="GO:0061630">
    <property type="term" value="F:ubiquitin protein ligase activity"/>
    <property type="evidence" value="ECO:0007669"/>
    <property type="project" value="TreeGrafter"/>
</dbReference>
<name>A0A3A2ZW70_9EURO</name>
<dbReference type="InterPro" id="IPR017907">
    <property type="entry name" value="Znf_RING_CS"/>
</dbReference>
<dbReference type="SUPFAM" id="SSF52540">
    <property type="entry name" value="P-loop containing nucleoside triphosphate hydrolases"/>
    <property type="match status" value="2"/>
</dbReference>
<dbReference type="InterPro" id="IPR001841">
    <property type="entry name" value="Znf_RING"/>
</dbReference>
<dbReference type="SMART" id="SM00487">
    <property type="entry name" value="DEXDc"/>
    <property type="match status" value="1"/>
</dbReference>
<feature type="domain" description="Helicase ATP-binding" evidence="10">
    <location>
        <begin position="305"/>
        <end position="506"/>
    </location>
</feature>